<dbReference type="FunFam" id="3.30.160.60:FF:001958">
    <property type="entry name" value="Zinc finger protein, putative"/>
    <property type="match status" value="1"/>
</dbReference>
<dbReference type="GO" id="GO:0008270">
    <property type="term" value="F:zinc ion binding"/>
    <property type="evidence" value="ECO:0007669"/>
    <property type="project" value="UniProtKB-KW"/>
</dbReference>
<evidence type="ECO:0000256" key="3">
    <source>
        <dbReference type="ARBA" id="ARBA00022723"/>
    </source>
</evidence>
<dbReference type="PROSITE" id="PS50157">
    <property type="entry name" value="ZINC_FINGER_C2H2_2"/>
    <property type="match status" value="6"/>
</dbReference>
<reference evidence="13 14" key="1">
    <citation type="journal article" date="2019" name="Commun. Biol.">
        <title>The bagworm genome reveals a unique fibroin gene that provides high tensile strength.</title>
        <authorList>
            <person name="Kono N."/>
            <person name="Nakamura H."/>
            <person name="Ohtoshi R."/>
            <person name="Tomita M."/>
            <person name="Numata K."/>
            <person name="Arakawa K."/>
        </authorList>
    </citation>
    <scope>NUCLEOTIDE SEQUENCE [LARGE SCALE GENOMIC DNA]</scope>
</reference>
<evidence type="ECO:0000256" key="7">
    <source>
        <dbReference type="ARBA" id="ARBA00023015"/>
    </source>
</evidence>
<dbReference type="Proteomes" id="UP000299102">
    <property type="component" value="Unassembled WGS sequence"/>
</dbReference>
<protein>
    <submittedName>
        <fullName evidence="13">Zinc finger and SCAN domain-containing protein 2</fullName>
    </submittedName>
</protein>
<dbReference type="STRING" id="151549.A0A4C1WHP5"/>
<accession>A0A4C1WHP5</accession>
<keyword evidence="5 11" id="KW-0863">Zinc-finger</keyword>
<dbReference type="InterPro" id="IPR013087">
    <property type="entry name" value="Znf_C2H2_type"/>
</dbReference>
<dbReference type="PANTHER" id="PTHR24381">
    <property type="entry name" value="ZINC FINGER PROTEIN"/>
    <property type="match status" value="1"/>
</dbReference>
<evidence type="ECO:0000259" key="12">
    <source>
        <dbReference type="PROSITE" id="PS50157"/>
    </source>
</evidence>
<keyword evidence="14" id="KW-1185">Reference proteome</keyword>
<comment type="caution">
    <text evidence="13">The sequence shown here is derived from an EMBL/GenBank/DDBJ whole genome shotgun (WGS) entry which is preliminary data.</text>
</comment>
<keyword evidence="8" id="KW-0238">DNA-binding</keyword>
<organism evidence="13 14">
    <name type="scientific">Eumeta variegata</name>
    <name type="common">Bagworm moth</name>
    <name type="synonym">Eumeta japonica</name>
    <dbReference type="NCBI Taxonomy" id="151549"/>
    <lineage>
        <taxon>Eukaryota</taxon>
        <taxon>Metazoa</taxon>
        <taxon>Ecdysozoa</taxon>
        <taxon>Arthropoda</taxon>
        <taxon>Hexapoda</taxon>
        <taxon>Insecta</taxon>
        <taxon>Pterygota</taxon>
        <taxon>Neoptera</taxon>
        <taxon>Endopterygota</taxon>
        <taxon>Lepidoptera</taxon>
        <taxon>Glossata</taxon>
        <taxon>Ditrysia</taxon>
        <taxon>Tineoidea</taxon>
        <taxon>Psychidae</taxon>
        <taxon>Oiketicinae</taxon>
        <taxon>Eumeta</taxon>
    </lineage>
</organism>
<dbReference type="SMART" id="SM00355">
    <property type="entry name" value="ZnF_C2H2"/>
    <property type="match status" value="6"/>
</dbReference>
<dbReference type="FunFam" id="3.30.160.60:FF:002452">
    <property type="entry name" value="zinc finger protein 142 isoform X4"/>
    <property type="match status" value="2"/>
</dbReference>
<feature type="domain" description="C2H2-type" evidence="12">
    <location>
        <begin position="272"/>
        <end position="299"/>
    </location>
</feature>
<keyword evidence="6" id="KW-0862">Zinc</keyword>
<dbReference type="Pfam" id="PF13909">
    <property type="entry name" value="zf-H2C2_5"/>
    <property type="match status" value="4"/>
</dbReference>
<dbReference type="Gene3D" id="3.30.160.60">
    <property type="entry name" value="Classic Zinc Finger"/>
    <property type="match status" value="6"/>
</dbReference>
<feature type="domain" description="C2H2-type" evidence="12">
    <location>
        <begin position="300"/>
        <end position="327"/>
    </location>
</feature>
<evidence type="ECO:0000256" key="10">
    <source>
        <dbReference type="ARBA" id="ARBA00023242"/>
    </source>
</evidence>
<evidence type="ECO:0000313" key="14">
    <source>
        <dbReference type="Proteomes" id="UP000299102"/>
    </source>
</evidence>
<dbReference type="GO" id="GO:0000981">
    <property type="term" value="F:DNA-binding transcription factor activity, RNA polymerase II-specific"/>
    <property type="evidence" value="ECO:0007669"/>
    <property type="project" value="TreeGrafter"/>
</dbReference>
<evidence type="ECO:0000256" key="8">
    <source>
        <dbReference type="ARBA" id="ARBA00023125"/>
    </source>
</evidence>
<gene>
    <name evidence="13" type="primary">ZSCAN2</name>
    <name evidence="13" type="ORF">EVAR_39619_1</name>
</gene>
<feature type="domain" description="C2H2-type" evidence="12">
    <location>
        <begin position="384"/>
        <end position="411"/>
    </location>
</feature>
<comment type="subcellular location">
    <subcellularLocation>
        <location evidence="1">Nucleus</location>
    </subcellularLocation>
</comment>
<dbReference type="EMBL" id="BGZK01000557">
    <property type="protein sequence ID" value="GBP50042.1"/>
    <property type="molecule type" value="Genomic_DNA"/>
</dbReference>
<dbReference type="PANTHER" id="PTHR24381:SF393">
    <property type="entry name" value="CHROMATIN-LINKED ADAPTOR FOR MSL PROTEINS, ISOFORM B"/>
    <property type="match status" value="1"/>
</dbReference>
<evidence type="ECO:0000256" key="9">
    <source>
        <dbReference type="ARBA" id="ARBA00023163"/>
    </source>
</evidence>
<comment type="similarity">
    <text evidence="2">Belongs to the krueppel C2H2-type zinc-finger protein family.</text>
</comment>
<evidence type="ECO:0000256" key="5">
    <source>
        <dbReference type="ARBA" id="ARBA00022771"/>
    </source>
</evidence>
<dbReference type="Pfam" id="PF00096">
    <property type="entry name" value="zf-C2H2"/>
    <property type="match status" value="1"/>
</dbReference>
<keyword evidence="10" id="KW-0539">Nucleus</keyword>
<dbReference type="OrthoDB" id="6077919at2759"/>
<evidence type="ECO:0000256" key="4">
    <source>
        <dbReference type="ARBA" id="ARBA00022737"/>
    </source>
</evidence>
<dbReference type="SUPFAM" id="SSF57667">
    <property type="entry name" value="beta-beta-alpha zinc fingers"/>
    <property type="match status" value="3"/>
</dbReference>
<dbReference type="GO" id="GO:0000977">
    <property type="term" value="F:RNA polymerase II transcription regulatory region sequence-specific DNA binding"/>
    <property type="evidence" value="ECO:0007669"/>
    <property type="project" value="TreeGrafter"/>
</dbReference>
<feature type="domain" description="C2H2-type" evidence="12">
    <location>
        <begin position="239"/>
        <end position="271"/>
    </location>
</feature>
<proteinExistence type="inferred from homology"/>
<evidence type="ECO:0000256" key="1">
    <source>
        <dbReference type="ARBA" id="ARBA00004123"/>
    </source>
</evidence>
<dbReference type="FunFam" id="3.30.160.60:FF:001156">
    <property type="entry name" value="Zinc finger protein 407"/>
    <property type="match status" value="1"/>
</dbReference>
<evidence type="ECO:0000256" key="2">
    <source>
        <dbReference type="ARBA" id="ARBA00006991"/>
    </source>
</evidence>
<name>A0A4C1WHP5_EUMVA</name>
<dbReference type="FunFam" id="3.30.160.60:FF:002904">
    <property type="entry name" value="Zgc:112977"/>
    <property type="match status" value="1"/>
</dbReference>
<keyword evidence="3" id="KW-0479">Metal-binding</keyword>
<dbReference type="InterPro" id="IPR036236">
    <property type="entry name" value="Znf_C2H2_sf"/>
</dbReference>
<dbReference type="GO" id="GO:0005634">
    <property type="term" value="C:nucleus"/>
    <property type="evidence" value="ECO:0007669"/>
    <property type="project" value="UniProtKB-SubCell"/>
</dbReference>
<feature type="domain" description="C2H2-type" evidence="12">
    <location>
        <begin position="356"/>
        <end position="383"/>
    </location>
</feature>
<sequence length="412" mass="46592">MESVARREFTMWEYTVKVERCEVDVESELFAEMSHPAEPYNGQPQPVTETAIFCNSHDKVQKQNEVPIVNVKVEHLTEDCVSATDSGIKRGQLRQNSLAGSHSNMAQKDLTNSRRVSQYLGMYMIMAVLVHVAKATSRHSSTYICPSLSTSIHLHALSLMSFLSQVSRSRIDRGHSDNGTPTLHDAMAVESTPHVKVEEHHYEDACGESNVNTTDGANDGISHEQSCTPMETQEERLGACCGSIGTECCEYHASNKSFLTRHMHVHSGEKPYKCKECKYRTSYQSNLKTHMRIHTGEKPYKCGLCDHTTSDQSALKRHLRVHNGKKPYACELCNYRTSHPSALKSHTRTHTGEKPFKCGQCEYTTADNSALIRHLRMHNGEKPFECKQCNYKSSYSSALNRHMRVHKKREVI</sequence>
<keyword evidence="9" id="KW-0804">Transcription</keyword>
<evidence type="ECO:0000313" key="13">
    <source>
        <dbReference type="EMBL" id="GBP50042.1"/>
    </source>
</evidence>
<feature type="domain" description="C2H2-type" evidence="12">
    <location>
        <begin position="328"/>
        <end position="355"/>
    </location>
</feature>
<evidence type="ECO:0000256" key="6">
    <source>
        <dbReference type="ARBA" id="ARBA00022833"/>
    </source>
</evidence>
<evidence type="ECO:0000256" key="11">
    <source>
        <dbReference type="PROSITE-ProRule" id="PRU00042"/>
    </source>
</evidence>
<keyword evidence="4" id="KW-0677">Repeat</keyword>
<keyword evidence="7" id="KW-0805">Transcription regulation</keyword>
<dbReference type="AlphaFoldDB" id="A0A4C1WHP5"/>